<dbReference type="GO" id="GO:0043027">
    <property type="term" value="F:cysteine-type endopeptidase inhibitor activity involved in apoptotic process"/>
    <property type="evidence" value="ECO:0007669"/>
    <property type="project" value="TreeGrafter"/>
</dbReference>
<dbReference type="PANTHER" id="PTHR10044:SF139">
    <property type="entry name" value="DEATH-ASSOCIATED INHIBITOR OF APOPTOSIS 2"/>
    <property type="match status" value="1"/>
</dbReference>
<sequence>MGSVTIQEKLHTVRMWTIISQIISFDEISKNFKTWKERDRFKSDSTQDNDRDRKSSISGVKNEEKGLLPLGNGSWIFLQTFQWEKQNESRRSLQRHAFFSWMYNKDALLHFIADLGVLHFFSIYQNVCGVSVENNVVNLSWKTFEPYLCDTYHHADVFRCRRLTKQKIDVVKVSVVVEEHAVGHDFETKDGQIRMQAFSTLVRKLVPLPSVGEQFMCYVKGDVYLTGILKYFFIRQVFNDRGVRLGRSEYEDMQRRLESCKRLQQSFDASIDAFSLQLAEAGYFLTTDYKLAQCFKCGGVLQLKKFDFDPWEDHAYWHPSCPFLLERRGQEFVDKVRQKLKQRCNFNSECVFTFRLRNLAPVCPLGSGAIPDSDSSDDDDDEMGEDSDDYFGSESPESDYFSDDEIF</sequence>
<proteinExistence type="predicted"/>
<name>A0A8W8KV96_MAGGI</name>
<dbReference type="GO" id="GO:0005737">
    <property type="term" value="C:cytoplasm"/>
    <property type="evidence" value="ECO:0007669"/>
    <property type="project" value="TreeGrafter"/>
</dbReference>
<organism evidence="2 3">
    <name type="scientific">Magallana gigas</name>
    <name type="common">Pacific oyster</name>
    <name type="synonym">Crassostrea gigas</name>
    <dbReference type="NCBI Taxonomy" id="29159"/>
    <lineage>
        <taxon>Eukaryota</taxon>
        <taxon>Metazoa</taxon>
        <taxon>Spiralia</taxon>
        <taxon>Lophotrochozoa</taxon>
        <taxon>Mollusca</taxon>
        <taxon>Bivalvia</taxon>
        <taxon>Autobranchia</taxon>
        <taxon>Pteriomorphia</taxon>
        <taxon>Ostreida</taxon>
        <taxon>Ostreoidea</taxon>
        <taxon>Ostreidae</taxon>
        <taxon>Magallana</taxon>
    </lineage>
</organism>
<evidence type="ECO:0000313" key="2">
    <source>
        <dbReference type="EnsemblMetazoa" id="G25109.5:cds"/>
    </source>
</evidence>
<dbReference type="GO" id="GO:0005634">
    <property type="term" value="C:nucleus"/>
    <property type="evidence" value="ECO:0007669"/>
    <property type="project" value="TreeGrafter"/>
</dbReference>
<dbReference type="EnsemblMetazoa" id="G25109.5">
    <property type="protein sequence ID" value="G25109.5:cds"/>
    <property type="gene ID" value="G25109"/>
</dbReference>
<dbReference type="PANTHER" id="PTHR10044">
    <property type="entry name" value="INHIBITOR OF APOPTOSIS"/>
    <property type="match status" value="1"/>
</dbReference>
<dbReference type="Pfam" id="PF00653">
    <property type="entry name" value="BIR"/>
    <property type="match status" value="1"/>
</dbReference>
<protein>
    <submittedName>
        <fullName evidence="2">Uncharacterized protein</fullName>
    </submittedName>
</protein>
<dbReference type="GO" id="GO:0043066">
    <property type="term" value="P:negative regulation of apoptotic process"/>
    <property type="evidence" value="ECO:0007669"/>
    <property type="project" value="TreeGrafter"/>
</dbReference>
<keyword evidence="3" id="KW-1185">Reference proteome</keyword>
<dbReference type="SMART" id="SM00238">
    <property type="entry name" value="BIR"/>
    <property type="match status" value="1"/>
</dbReference>
<dbReference type="AlphaFoldDB" id="A0A8W8KV96"/>
<evidence type="ECO:0000313" key="3">
    <source>
        <dbReference type="Proteomes" id="UP000005408"/>
    </source>
</evidence>
<evidence type="ECO:0000256" key="1">
    <source>
        <dbReference type="SAM" id="MobiDB-lite"/>
    </source>
</evidence>
<dbReference type="InterPro" id="IPR050784">
    <property type="entry name" value="IAP"/>
</dbReference>
<dbReference type="Proteomes" id="UP000005408">
    <property type="component" value="Unassembled WGS sequence"/>
</dbReference>
<reference evidence="2" key="1">
    <citation type="submission" date="2022-08" db="UniProtKB">
        <authorList>
            <consortium name="EnsemblMetazoa"/>
        </authorList>
    </citation>
    <scope>IDENTIFICATION</scope>
    <source>
        <strain evidence="2">05x7-T-G4-1.051#20</strain>
    </source>
</reference>
<accession>A0A8W8KV96</accession>
<dbReference type="GO" id="GO:0051726">
    <property type="term" value="P:regulation of cell cycle"/>
    <property type="evidence" value="ECO:0007669"/>
    <property type="project" value="TreeGrafter"/>
</dbReference>
<dbReference type="Gene3D" id="1.10.1170.10">
    <property type="entry name" value="Inhibitor Of Apoptosis Protein (2mihbC-IAP-1), Chain A"/>
    <property type="match status" value="1"/>
</dbReference>
<dbReference type="SUPFAM" id="SSF57924">
    <property type="entry name" value="Inhibitor of apoptosis (IAP) repeat"/>
    <property type="match status" value="1"/>
</dbReference>
<feature type="compositionally biased region" description="Acidic residues" evidence="1">
    <location>
        <begin position="374"/>
        <end position="407"/>
    </location>
</feature>
<dbReference type="PROSITE" id="PS50143">
    <property type="entry name" value="BIR_REPEAT_2"/>
    <property type="match status" value="1"/>
</dbReference>
<feature type="region of interest" description="Disordered" evidence="1">
    <location>
        <begin position="368"/>
        <end position="407"/>
    </location>
</feature>
<dbReference type="InterPro" id="IPR001370">
    <property type="entry name" value="BIR_rpt"/>
</dbReference>